<keyword evidence="3" id="KW-1185">Reference proteome</keyword>
<comment type="caution">
    <text evidence="2">The sequence shown here is derived from an EMBL/GenBank/DDBJ whole genome shotgun (WGS) entry which is preliminary data.</text>
</comment>
<dbReference type="Proteomes" id="UP001174936">
    <property type="component" value="Unassembled WGS sequence"/>
</dbReference>
<feature type="compositionally biased region" description="Basic and acidic residues" evidence="1">
    <location>
        <begin position="439"/>
        <end position="453"/>
    </location>
</feature>
<dbReference type="EMBL" id="JAULSV010000001">
    <property type="protein sequence ID" value="KAK0655927.1"/>
    <property type="molecule type" value="Genomic_DNA"/>
</dbReference>
<organism evidence="2 3">
    <name type="scientific">Cercophora newfieldiana</name>
    <dbReference type="NCBI Taxonomy" id="92897"/>
    <lineage>
        <taxon>Eukaryota</taxon>
        <taxon>Fungi</taxon>
        <taxon>Dikarya</taxon>
        <taxon>Ascomycota</taxon>
        <taxon>Pezizomycotina</taxon>
        <taxon>Sordariomycetes</taxon>
        <taxon>Sordariomycetidae</taxon>
        <taxon>Sordariales</taxon>
        <taxon>Lasiosphaeriaceae</taxon>
        <taxon>Cercophora</taxon>
    </lineage>
</organism>
<dbReference type="AlphaFoldDB" id="A0AA40CZ69"/>
<feature type="compositionally biased region" description="Polar residues" evidence="1">
    <location>
        <begin position="317"/>
        <end position="350"/>
    </location>
</feature>
<feature type="region of interest" description="Disordered" evidence="1">
    <location>
        <begin position="1"/>
        <end position="250"/>
    </location>
</feature>
<feature type="compositionally biased region" description="Low complexity" evidence="1">
    <location>
        <begin position="166"/>
        <end position="181"/>
    </location>
</feature>
<evidence type="ECO:0000256" key="1">
    <source>
        <dbReference type="SAM" id="MobiDB-lite"/>
    </source>
</evidence>
<feature type="compositionally biased region" description="Polar residues" evidence="1">
    <location>
        <begin position="186"/>
        <end position="206"/>
    </location>
</feature>
<proteinExistence type="predicted"/>
<feature type="compositionally biased region" description="Polar residues" evidence="1">
    <location>
        <begin position="487"/>
        <end position="498"/>
    </location>
</feature>
<feature type="compositionally biased region" description="Acidic residues" evidence="1">
    <location>
        <begin position="501"/>
        <end position="527"/>
    </location>
</feature>
<evidence type="ECO:0000313" key="2">
    <source>
        <dbReference type="EMBL" id="KAK0655927.1"/>
    </source>
</evidence>
<evidence type="ECO:0000313" key="3">
    <source>
        <dbReference type="Proteomes" id="UP001174936"/>
    </source>
</evidence>
<feature type="compositionally biased region" description="Polar residues" evidence="1">
    <location>
        <begin position="119"/>
        <end position="130"/>
    </location>
</feature>
<feature type="compositionally biased region" description="Low complexity" evidence="1">
    <location>
        <begin position="363"/>
        <end position="388"/>
    </location>
</feature>
<name>A0AA40CZ69_9PEZI</name>
<protein>
    <submittedName>
        <fullName evidence="2">Uncharacterized protein</fullName>
    </submittedName>
</protein>
<feature type="compositionally biased region" description="Basic residues" evidence="1">
    <location>
        <begin position="454"/>
        <end position="466"/>
    </location>
</feature>
<feature type="region of interest" description="Disordered" evidence="1">
    <location>
        <begin position="284"/>
        <end position="388"/>
    </location>
</feature>
<feature type="region of interest" description="Disordered" evidence="1">
    <location>
        <begin position="439"/>
        <end position="551"/>
    </location>
</feature>
<reference evidence="2" key="1">
    <citation type="submission" date="2023-06" db="EMBL/GenBank/DDBJ databases">
        <title>Genome-scale phylogeny and comparative genomics of the fungal order Sordariales.</title>
        <authorList>
            <consortium name="Lawrence Berkeley National Laboratory"/>
            <person name="Hensen N."/>
            <person name="Bonometti L."/>
            <person name="Westerberg I."/>
            <person name="Brannstrom I.O."/>
            <person name="Guillou S."/>
            <person name="Cros-Aarteil S."/>
            <person name="Calhoun S."/>
            <person name="Haridas S."/>
            <person name="Kuo A."/>
            <person name="Mondo S."/>
            <person name="Pangilinan J."/>
            <person name="Riley R."/>
            <person name="Labutti K."/>
            <person name="Andreopoulos B."/>
            <person name="Lipzen A."/>
            <person name="Chen C."/>
            <person name="Yanf M."/>
            <person name="Daum C."/>
            <person name="Ng V."/>
            <person name="Clum A."/>
            <person name="Steindorff A."/>
            <person name="Ohm R."/>
            <person name="Martin F."/>
            <person name="Silar P."/>
            <person name="Natvig D."/>
            <person name="Lalanne C."/>
            <person name="Gautier V."/>
            <person name="Ament-Velasquez S.L."/>
            <person name="Kruys A."/>
            <person name="Hutchinson M.I."/>
            <person name="Powell A.J."/>
            <person name="Barry K."/>
            <person name="Miller A.N."/>
            <person name="Grigoriev I.V."/>
            <person name="Debuchy R."/>
            <person name="Gladieux P."/>
            <person name="Thoren M.H."/>
            <person name="Johannesson H."/>
        </authorList>
    </citation>
    <scope>NUCLEOTIDE SEQUENCE</scope>
    <source>
        <strain evidence="2">SMH2532-1</strain>
    </source>
</reference>
<gene>
    <name evidence="2" type="ORF">B0T16DRAFT_319671</name>
</gene>
<feature type="compositionally biased region" description="Polar residues" evidence="1">
    <location>
        <begin position="289"/>
        <end position="303"/>
    </location>
</feature>
<sequence length="551" mass="59698">MSSDAPASLFSDRPIRPLPKRSLRERLSPEEADLIEYPPTPRDAPSLFQYPYTLRDEDAEPTPFSRDRNLETALRSGRGGIGSESQEHQGLRQGVGGRRISGHDGRVGRTPPTAEQGKHTNSQLAPSAASSVDGYDLLENTNNKKKRKIPTTGDAALGGMQITNDAAAGGSTSLSGASPSADNRSEALSPTSTPYYGSGSFASGSPNVPGPGRGRYGRLRSSRSPLRPLSDSTNNWAGRNGRVRSSPWASGAAENTGVIATAIANAEKLPQHGQENMSLLHHQTAAKPSPSTQFTFTCDSQVPGSLAWPGSDRKGPISSSQQTHGRPTNENWSRGNQAAQIGHTPPTSQAPEAVQKEAPGNHSASSQTQPASTQSPRRSAAKEYAAAAKARRRETLLYNRRHPPKPEEIWICHFCEYESIFGRPPEALVRQYEINDRKQRQLEQQRRAQWERMKKGKHKGKKHSKLPAKTSSQAQEPHQAAGVDGGQANSNYSQCTQSEEGYCEEEDYDEEDYEPDDEIPPLEDDLGDLPRQDHLSASPIGNLSPHSGGGS</sequence>
<accession>A0AA40CZ69</accession>